<dbReference type="GO" id="GO:0005876">
    <property type="term" value="C:spindle microtubule"/>
    <property type="evidence" value="ECO:0000318"/>
    <property type="project" value="GO_Central"/>
</dbReference>
<dbReference type="PANTHER" id="PTHR47970:SF30">
    <property type="entry name" value="KINESIN-LIKE PROTEIN"/>
    <property type="match status" value="1"/>
</dbReference>
<dbReference type="InterPro" id="IPR027417">
    <property type="entry name" value="P-loop_NTPase"/>
</dbReference>
<dbReference type="InterPro" id="IPR000225">
    <property type="entry name" value="Armadillo"/>
</dbReference>
<dbReference type="GO" id="GO:0007018">
    <property type="term" value="P:microtubule-based movement"/>
    <property type="evidence" value="ECO:0007669"/>
    <property type="project" value="InterPro"/>
</dbReference>
<reference evidence="11 12" key="1">
    <citation type="journal article" date="2014" name="Nat. Commun.">
        <title>Klebsormidium flaccidum genome reveals primary factors for plant terrestrial adaptation.</title>
        <authorList>
            <person name="Hori K."/>
            <person name="Maruyama F."/>
            <person name="Fujisawa T."/>
            <person name="Togashi T."/>
            <person name="Yamamoto N."/>
            <person name="Seo M."/>
            <person name="Sato S."/>
            <person name="Yamada T."/>
            <person name="Mori H."/>
            <person name="Tajima N."/>
            <person name="Moriyama T."/>
            <person name="Ikeuchi M."/>
            <person name="Watanabe M."/>
            <person name="Wada H."/>
            <person name="Kobayashi K."/>
            <person name="Saito M."/>
            <person name="Masuda T."/>
            <person name="Sasaki-Sekimoto Y."/>
            <person name="Mashiguchi K."/>
            <person name="Awai K."/>
            <person name="Shimojima M."/>
            <person name="Masuda S."/>
            <person name="Iwai M."/>
            <person name="Nobusawa T."/>
            <person name="Narise T."/>
            <person name="Kondo S."/>
            <person name="Saito H."/>
            <person name="Sato R."/>
            <person name="Murakawa M."/>
            <person name="Ihara Y."/>
            <person name="Oshima-Yamada Y."/>
            <person name="Ohtaka K."/>
            <person name="Satoh M."/>
            <person name="Sonobe K."/>
            <person name="Ishii M."/>
            <person name="Ohtani R."/>
            <person name="Kanamori-Sato M."/>
            <person name="Honoki R."/>
            <person name="Miyazaki D."/>
            <person name="Mochizuki H."/>
            <person name="Umetsu J."/>
            <person name="Higashi K."/>
            <person name="Shibata D."/>
            <person name="Kamiya Y."/>
            <person name="Sato N."/>
            <person name="Nakamura Y."/>
            <person name="Tabata S."/>
            <person name="Ida S."/>
            <person name="Kurokawa K."/>
            <person name="Ohta H."/>
        </authorList>
    </citation>
    <scope>NUCLEOTIDE SEQUENCE [LARGE SCALE GENOMIC DNA]</scope>
    <source>
        <strain evidence="11 12">NIES-2285</strain>
    </source>
</reference>
<accession>A0A1Y1HKL9</accession>
<dbReference type="EMBL" id="DF236958">
    <property type="protein sequence ID" value="GAQ78172.1"/>
    <property type="molecule type" value="Genomic_DNA"/>
</dbReference>
<keyword evidence="5" id="KW-0206">Cytoskeleton</keyword>
<feature type="repeat" description="ARM" evidence="6">
    <location>
        <begin position="754"/>
        <end position="797"/>
    </location>
</feature>
<dbReference type="SUPFAM" id="SSF48371">
    <property type="entry name" value="ARM repeat"/>
    <property type="match status" value="1"/>
</dbReference>
<feature type="repeat" description="ARM" evidence="6">
    <location>
        <begin position="713"/>
        <end position="755"/>
    </location>
</feature>
<dbReference type="OMA" id="RNGTHTH"/>
<evidence type="ECO:0000256" key="4">
    <source>
        <dbReference type="ARBA" id="ARBA00023175"/>
    </source>
</evidence>
<dbReference type="GO" id="GO:0005524">
    <property type="term" value="F:ATP binding"/>
    <property type="evidence" value="ECO:0007669"/>
    <property type="project" value="UniProtKB-UniRule"/>
</dbReference>
<dbReference type="SUPFAM" id="SSF52540">
    <property type="entry name" value="P-loop containing nucleoside triphosphate hydrolases"/>
    <property type="match status" value="1"/>
</dbReference>
<keyword evidence="12" id="KW-1185">Reference proteome</keyword>
<comment type="similarity">
    <text evidence="2">Belongs to the TRAFAC class myosin-kinesin ATPase superfamily. Kinesin family. Ungrouped subfamily.</text>
</comment>
<proteinExistence type="inferred from homology"/>
<dbReference type="Gene3D" id="1.25.10.10">
    <property type="entry name" value="Leucine-rich Repeat Variant"/>
    <property type="match status" value="1"/>
</dbReference>
<dbReference type="InterPro" id="IPR036961">
    <property type="entry name" value="Kinesin_motor_dom_sf"/>
</dbReference>
<dbReference type="GO" id="GO:0051231">
    <property type="term" value="P:spindle elongation"/>
    <property type="evidence" value="ECO:0000318"/>
    <property type="project" value="GO_Central"/>
</dbReference>
<keyword evidence="3" id="KW-0963">Cytoplasm</keyword>
<keyword evidence="7" id="KW-0067">ATP-binding</keyword>
<dbReference type="Pfam" id="PF00514">
    <property type="entry name" value="Arm"/>
    <property type="match status" value="2"/>
</dbReference>
<dbReference type="Gene3D" id="3.40.850.10">
    <property type="entry name" value="Kinesin motor domain"/>
    <property type="match status" value="1"/>
</dbReference>
<dbReference type="Pfam" id="PF00225">
    <property type="entry name" value="Kinesin"/>
    <property type="match status" value="1"/>
</dbReference>
<evidence type="ECO:0000256" key="5">
    <source>
        <dbReference type="ARBA" id="ARBA00023212"/>
    </source>
</evidence>
<feature type="region of interest" description="Disordered" evidence="9">
    <location>
        <begin position="617"/>
        <end position="638"/>
    </location>
</feature>
<dbReference type="GO" id="GO:0008017">
    <property type="term" value="F:microtubule binding"/>
    <property type="evidence" value="ECO:0007669"/>
    <property type="project" value="InterPro"/>
</dbReference>
<protein>
    <submittedName>
        <fullName evidence="11">Armadillo repeat-containing kinesin-like protein</fullName>
    </submittedName>
</protein>
<keyword evidence="4 7" id="KW-0505">Motor protein</keyword>
<dbReference type="InterPro" id="IPR016024">
    <property type="entry name" value="ARM-type_fold"/>
</dbReference>
<feature type="region of interest" description="Disordered" evidence="9">
    <location>
        <begin position="1"/>
        <end position="67"/>
    </location>
</feature>
<name>A0A1Y1HKL9_KLENI</name>
<dbReference type="PRINTS" id="PR00380">
    <property type="entry name" value="KINESINHEAVY"/>
</dbReference>
<comment type="subcellular location">
    <subcellularLocation>
        <location evidence="1">Cytoplasm</location>
        <location evidence="1">Cytoskeleton</location>
    </subcellularLocation>
</comment>
<dbReference type="CDD" id="cd00106">
    <property type="entry name" value="KISc"/>
    <property type="match status" value="1"/>
</dbReference>
<dbReference type="AlphaFoldDB" id="A0A1Y1HKL9"/>
<keyword evidence="8" id="KW-0175">Coiled coil</keyword>
<evidence type="ECO:0000259" key="10">
    <source>
        <dbReference type="PROSITE" id="PS50067"/>
    </source>
</evidence>
<evidence type="ECO:0000256" key="9">
    <source>
        <dbReference type="SAM" id="MobiDB-lite"/>
    </source>
</evidence>
<dbReference type="InterPro" id="IPR011989">
    <property type="entry name" value="ARM-like"/>
</dbReference>
<dbReference type="PANTHER" id="PTHR47970">
    <property type="entry name" value="KINESIN-LIKE PROTEIN KIF11"/>
    <property type="match status" value="1"/>
</dbReference>
<organism evidence="11 12">
    <name type="scientific">Klebsormidium nitens</name>
    <name type="common">Green alga</name>
    <name type="synonym">Ulothrix nitens</name>
    <dbReference type="NCBI Taxonomy" id="105231"/>
    <lineage>
        <taxon>Eukaryota</taxon>
        <taxon>Viridiplantae</taxon>
        <taxon>Streptophyta</taxon>
        <taxon>Klebsormidiophyceae</taxon>
        <taxon>Klebsormidiales</taxon>
        <taxon>Klebsormidiaceae</taxon>
        <taxon>Klebsormidium</taxon>
    </lineage>
</organism>
<dbReference type="GO" id="GO:0072686">
    <property type="term" value="C:mitotic spindle"/>
    <property type="evidence" value="ECO:0000318"/>
    <property type="project" value="GO_Central"/>
</dbReference>
<evidence type="ECO:0000256" key="8">
    <source>
        <dbReference type="SAM" id="Coils"/>
    </source>
</evidence>
<dbReference type="STRING" id="105231.A0A1Y1HKL9"/>
<feature type="compositionally biased region" description="Polar residues" evidence="9">
    <location>
        <begin position="33"/>
        <end position="42"/>
    </location>
</feature>
<keyword evidence="7" id="KW-0547">Nucleotide-binding</keyword>
<feature type="repeat" description="ARM" evidence="6">
    <location>
        <begin position="796"/>
        <end position="839"/>
    </location>
</feature>
<dbReference type="GO" id="GO:0090307">
    <property type="term" value="P:mitotic spindle assembly"/>
    <property type="evidence" value="ECO:0000318"/>
    <property type="project" value="GO_Central"/>
</dbReference>
<dbReference type="Proteomes" id="UP000054558">
    <property type="component" value="Unassembled WGS sequence"/>
</dbReference>
<evidence type="ECO:0000256" key="6">
    <source>
        <dbReference type="PROSITE-ProRule" id="PRU00259"/>
    </source>
</evidence>
<feature type="domain" description="Kinesin motor" evidence="10">
    <location>
        <begin position="72"/>
        <end position="405"/>
    </location>
</feature>
<feature type="binding site" evidence="7">
    <location>
        <begin position="157"/>
        <end position="164"/>
    </location>
    <ligand>
        <name>ATP</name>
        <dbReference type="ChEBI" id="CHEBI:30616"/>
    </ligand>
</feature>
<sequence>MKRTESFNKDSPGSKPRGPSIFQETTSKRPHSARQNGASVQSPPKDGSATARRSSKGDEVPKAKKEEQLAGRVRVVVRLRPRTADETKGDKDFADVVFMEPEIKRVTLKKNHWETDSYFYDTVLPDHASQKKVYETVTQPVVESVLQGYNGTVLAYGQTGTGKTHTLANIGLEDKSARGMMVRAVEDLFEKAVADTEYNTSIKLSYVQMYMEMVQDLLRPENANITLYEDPDTKEVTMPGVEEVMLDNLDHCISIMEVASKSRVVANQKMNASSSRSHALMILTVLRQPKDADKGENIVLLRRGKLYLADLAGSERINKSGSAGHMADEAKSINLSLTTLGKCINCLTEPNPGHIPYRESKLTRLLKDSFGGSARTSLIITIGPNPEHFQETLSTLQFGQRALKVQNNLKIQEDLDYRLLSKRQQAELDKLTAAVERLEGYSLKLETSLAQSNETVTTLTQTQAEERAHFEVTVSRLEKEAAETLEAETSRLHKEYKHKLAESAARTEELQAELDTAVRKGQEDLKRERTRAADELARAQSEAAARFADTQAAAAAALAEAKSSAAAVLEQATRSAEQRMEAISARADELADELRAVTQKRREEAAFALKEEKELERRIEDEKTAHEQTRRELADSEERCKKLNASLAETKSSFWGKSEKKDAAAAPPVEEPGRIAELNALVTEQKASLGTQSKEVEQLKLQLAMTTKLFEQVGVGNLLVLLKSDDVDICRTSTKALANLAAQESHQQEIVRLGGLRALFDLITRTTDETTHRLAAGAIANLAMSEPNQLRIVEEGGLPVLVNLGQTAVDPQTQRMVAGAIANLCGNLALKEQLVQSGGMRTFVSMAASKHPDVLAQVARGIANFVVKYDKADQFLDEGGLRCLVEMAGSPSLPVKKHAGLALYSLAQRESNAARLLQAGAVDPVVAMKRCDRDGIQRMAEKTLACLVKFNGSAKVLIEVAEAKASPVS</sequence>
<evidence type="ECO:0000256" key="7">
    <source>
        <dbReference type="PROSITE-ProRule" id="PRU00283"/>
    </source>
</evidence>
<evidence type="ECO:0000256" key="1">
    <source>
        <dbReference type="ARBA" id="ARBA00004245"/>
    </source>
</evidence>
<dbReference type="GO" id="GO:0008574">
    <property type="term" value="F:plus-end-directed microtubule motor activity"/>
    <property type="evidence" value="ECO:0000318"/>
    <property type="project" value="GO_Central"/>
</dbReference>
<dbReference type="PROSITE" id="PS50176">
    <property type="entry name" value="ARM_REPEAT"/>
    <property type="match status" value="3"/>
</dbReference>
<evidence type="ECO:0000313" key="12">
    <source>
        <dbReference type="Proteomes" id="UP000054558"/>
    </source>
</evidence>
<evidence type="ECO:0000256" key="2">
    <source>
        <dbReference type="ARBA" id="ARBA00010103"/>
    </source>
</evidence>
<dbReference type="PROSITE" id="PS50067">
    <property type="entry name" value="KINESIN_MOTOR_2"/>
    <property type="match status" value="1"/>
</dbReference>
<feature type="compositionally biased region" description="Basic and acidic residues" evidence="9">
    <location>
        <begin position="55"/>
        <end position="67"/>
    </location>
</feature>
<dbReference type="InterPro" id="IPR001752">
    <property type="entry name" value="Kinesin_motor_dom"/>
</dbReference>
<evidence type="ECO:0000256" key="3">
    <source>
        <dbReference type="ARBA" id="ARBA00022490"/>
    </source>
</evidence>
<gene>
    <name evidence="11" type="ORF">KFL_000090160</name>
</gene>
<feature type="coiled-coil region" evidence="8">
    <location>
        <begin position="493"/>
        <end position="542"/>
    </location>
</feature>
<dbReference type="SMART" id="SM00129">
    <property type="entry name" value="KISc"/>
    <property type="match status" value="1"/>
</dbReference>
<dbReference type="SMART" id="SM00185">
    <property type="entry name" value="ARM"/>
    <property type="match status" value="5"/>
</dbReference>
<evidence type="ECO:0000313" key="11">
    <source>
        <dbReference type="EMBL" id="GAQ78172.1"/>
    </source>
</evidence>
<dbReference type="InterPro" id="IPR047149">
    <property type="entry name" value="KIF11-like"/>
</dbReference>
<dbReference type="OrthoDB" id="3176171at2759"/>